<keyword evidence="1" id="KW-1133">Transmembrane helix</keyword>
<evidence type="ECO:0000313" key="2">
    <source>
        <dbReference type="EMBL" id="PST83530.1"/>
    </source>
</evidence>
<feature type="transmembrane region" description="Helical" evidence="1">
    <location>
        <begin position="55"/>
        <end position="71"/>
    </location>
</feature>
<sequence>MAAPLPFAASAAGKKTFKMLLIVALSILGLSFFIPRAAVFDINLADTYYVLSKRTLYYAAGLFLVLCYLVYQLNSRSLLSKWLVFLHLFLTLVPIIYLLGRIGGFNSESPFITPPAEMKIFEKLIAAFVLGQLLLIGNLIFGLIKLTKAQKHSEAV</sequence>
<dbReference type="RefSeq" id="WP_107215791.1">
    <property type="nucleotide sequence ID" value="NZ_KZ686269.1"/>
</dbReference>
<feature type="transmembrane region" description="Helical" evidence="1">
    <location>
        <begin position="124"/>
        <end position="144"/>
    </location>
</feature>
<proteinExistence type="predicted"/>
<name>A0A2T3HM65_9SPHI</name>
<dbReference type="EMBL" id="PYLS01000005">
    <property type="protein sequence ID" value="PST83530.1"/>
    <property type="molecule type" value="Genomic_DNA"/>
</dbReference>
<accession>A0A2T3HM65</accession>
<protein>
    <submittedName>
        <fullName evidence="2">Uncharacterized protein</fullName>
    </submittedName>
</protein>
<keyword evidence="3" id="KW-1185">Reference proteome</keyword>
<keyword evidence="1" id="KW-0812">Transmembrane</keyword>
<feature type="transmembrane region" description="Helical" evidence="1">
    <location>
        <begin position="83"/>
        <end position="104"/>
    </location>
</feature>
<dbReference type="OrthoDB" id="1376924at2"/>
<evidence type="ECO:0000256" key="1">
    <source>
        <dbReference type="SAM" id="Phobius"/>
    </source>
</evidence>
<organism evidence="2 3">
    <name type="scientific">Pedobacter yulinensis</name>
    <dbReference type="NCBI Taxonomy" id="2126353"/>
    <lineage>
        <taxon>Bacteria</taxon>
        <taxon>Pseudomonadati</taxon>
        <taxon>Bacteroidota</taxon>
        <taxon>Sphingobacteriia</taxon>
        <taxon>Sphingobacteriales</taxon>
        <taxon>Sphingobacteriaceae</taxon>
        <taxon>Pedobacter</taxon>
    </lineage>
</organism>
<dbReference type="Proteomes" id="UP000240912">
    <property type="component" value="Unassembled WGS sequence"/>
</dbReference>
<comment type="caution">
    <text evidence="2">The sequence shown here is derived from an EMBL/GenBank/DDBJ whole genome shotgun (WGS) entry which is preliminary data.</text>
</comment>
<keyword evidence="1" id="KW-0472">Membrane</keyword>
<gene>
    <name evidence="2" type="ORF">C7T94_13330</name>
</gene>
<dbReference type="AlphaFoldDB" id="A0A2T3HM65"/>
<reference evidence="2 3" key="1">
    <citation type="submission" date="2018-03" db="EMBL/GenBank/DDBJ databases">
        <authorList>
            <person name="Keele B.F."/>
        </authorList>
    </citation>
    <scope>NUCLEOTIDE SEQUENCE [LARGE SCALE GENOMIC DNA]</scope>
    <source>
        <strain evidence="2 3">YL28-9</strain>
    </source>
</reference>
<evidence type="ECO:0000313" key="3">
    <source>
        <dbReference type="Proteomes" id="UP000240912"/>
    </source>
</evidence>